<evidence type="ECO:0000313" key="1">
    <source>
        <dbReference type="EMBL" id="AEA11887.1"/>
    </source>
</evidence>
<dbReference type="EMBL" id="CP002590">
    <property type="protein sequence ID" value="AEA11887.1"/>
    <property type="molecule type" value="Genomic_DNA"/>
</dbReference>
<dbReference type="Proteomes" id="UP000008138">
    <property type="component" value="Chromosome"/>
</dbReference>
<dbReference type="Gene3D" id="3.40.720.10">
    <property type="entry name" value="Alkaline Phosphatase, subunit A"/>
    <property type="match status" value="1"/>
</dbReference>
<dbReference type="KEGG" id="tuz:TUZN_0391"/>
<protein>
    <submittedName>
        <fullName evidence="1">Sulfatase</fullName>
    </submittedName>
</protein>
<accession>F2L2U9</accession>
<reference evidence="1 2" key="1">
    <citation type="journal article" date="2011" name="J. Bacteriol.">
        <title>Complete genome sequence of the thermoacidophilic crenarchaeon Thermoproteus uzoniensis 768-20.</title>
        <authorList>
            <person name="Mardanov A.V."/>
            <person name="Gumerov V.M."/>
            <person name="Beletsky A.V."/>
            <person name="Prokofeva M.I."/>
            <person name="Bonch-Osmolovskaya E.A."/>
            <person name="Ravin N.V."/>
            <person name="Skryabin K.G."/>
        </authorList>
    </citation>
    <scope>NUCLEOTIDE SEQUENCE [LARGE SCALE GENOMIC DNA]</scope>
    <source>
        <strain evidence="1 2">768-20</strain>
    </source>
</reference>
<keyword evidence="2" id="KW-1185">Reference proteome</keyword>
<dbReference type="GeneID" id="10359936"/>
<organism evidence="1 2">
    <name type="scientific">Thermoproteus uzoniensis (strain 768-20)</name>
    <dbReference type="NCBI Taxonomy" id="999630"/>
    <lineage>
        <taxon>Archaea</taxon>
        <taxon>Thermoproteota</taxon>
        <taxon>Thermoprotei</taxon>
        <taxon>Thermoproteales</taxon>
        <taxon>Thermoproteaceae</taxon>
        <taxon>Thermoproteus</taxon>
    </lineage>
</organism>
<dbReference type="AlphaFoldDB" id="F2L2U9"/>
<dbReference type="InterPro" id="IPR017850">
    <property type="entry name" value="Alkaline_phosphatase_core_sf"/>
</dbReference>
<dbReference type="SUPFAM" id="SSF53649">
    <property type="entry name" value="Alkaline phosphatase-like"/>
    <property type="match status" value="1"/>
</dbReference>
<evidence type="ECO:0000313" key="2">
    <source>
        <dbReference type="Proteomes" id="UP000008138"/>
    </source>
</evidence>
<dbReference type="STRING" id="999630.TUZN_0391"/>
<dbReference type="HOGENOM" id="CLU_2821128_0_0_2"/>
<dbReference type="OrthoDB" id="46036at2157"/>
<proteinExistence type="predicted"/>
<reference key="2">
    <citation type="submission" date="2011-03" db="EMBL/GenBank/DDBJ databases">
        <title>Complete genome sequence of the thermoacidophilic crenarchaeon Thermoproteus uzoniensis 768-20.</title>
        <authorList>
            <person name="Mardanov A.V."/>
            <person name="Gumerov V.M."/>
            <person name="Beletsky A.V."/>
            <person name="Prokofeva M.I."/>
            <person name="Bonch-Osmolovskaya E.A."/>
            <person name="Ravin N.V."/>
            <person name="Skryabin K.G."/>
        </authorList>
    </citation>
    <scope>NUCLEOTIDE SEQUENCE</scope>
    <source>
        <strain>768-20</strain>
    </source>
</reference>
<dbReference type="eggNOG" id="arCOG02787">
    <property type="taxonomic scope" value="Archaea"/>
</dbReference>
<name>F2L2U9_THEU7</name>
<sequence length="66" mass="7600">MENIALIVLDAVRWDYSAPLDWPSSWGFEKYEAWTTAPWTPPAHVSTFTGLYPSEHEVHEPGRWIG</sequence>
<gene>
    <name evidence="1" type="ordered locus">TUZN_0391</name>
</gene>
<dbReference type="RefSeq" id="WP_013679223.1">
    <property type="nucleotide sequence ID" value="NC_015315.1"/>
</dbReference>